<reference evidence="2" key="2">
    <citation type="submission" date="2016-12" db="EMBL/GenBank/DDBJ databases">
        <authorList>
            <person name="Song W.-J."/>
            <person name="Kurnit D.M."/>
        </authorList>
    </citation>
    <scope>NUCLEOTIDE SEQUENCE [LARGE SCALE GENOMIC DNA]</scope>
    <source>
        <strain evidence="2">HGB1681</strain>
    </source>
</reference>
<dbReference type="EMBL" id="NIBU01000075">
    <property type="protein sequence ID" value="PHM30031.1"/>
    <property type="molecule type" value="Genomic_DNA"/>
</dbReference>
<dbReference type="AlphaFoldDB" id="A0A1N6MZB3"/>
<reference evidence="1 4" key="3">
    <citation type="journal article" date="2017" name="Nat. Microbiol.">
        <title>Natural product diversity associated with the nematode symbionts Photorhabdus and Xenorhabdus.</title>
        <authorList>
            <person name="Tobias N.J."/>
            <person name="Wolff H."/>
            <person name="Djahanschiri B."/>
            <person name="Grundmann F."/>
            <person name="Kronenwerth M."/>
            <person name="Shi Y.M."/>
            <person name="Simonyi S."/>
            <person name="Grun P."/>
            <person name="Shapiro-Ilan D."/>
            <person name="Pidot S.J."/>
            <person name="Stinear T.P."/>
            <person name="Ebersberger I."/>
            <person name="Bode H.B."/>
        </authorList>
    </citation>
    <scope>NUCLEOTIDE SEQUENCE [LARGE SCALE GENOMIC DNA]</scope>
    <source>
        <strain evidence="1 4">DSM 16336</strain>
    </source>
</reference>
<accession>A0A1N6MZB3</accession>
<protein>
    <recommendedName>
        <fullName evidence="5">DUF2622 domain-containing protein</fullName>
    </recommendedName>
</protein>
<name>A0A1N6MZB3_9GAMM</name>
<dbReference type="Proteomes" id="UP000224871">
    <property type="component" value="Unassembled WGS sequence"/>
</dbReference>
<dbReference type="InterPro" id="IPR022597">
    <property type="entry name" value="GhoS"/>
</dbReference>
<evidence type="ECO:0000313" key="1">
    <source>
        <dbReference type="EMBL" id="PHM30031.1"/>
    </source>
</evidence>
<dbReference type="InterPro" id="IPR038241">
    <property type="entry name" value="GhoS_sf"/>
</dbReference>
<dbReference type="RefSeq" id="WP_086953563.1">
    <property type="nucleotide sequence ID" value="NZ_CAWNQC010000276.1"/>
</dbReference>
<sequence>MANYLVRVEIYDAGHNEYEELHKKMRSLGFYKSITFSNGKSHDLPDGTYFGISNNNKSQIMSDVERVSKPLSKKAPAIFICIFTDWTASLYPSK</sequence>
<dbReference type="OrthoDB" id="330204at2"/>
<dbReference type="Proteomes" id="UP000196435">
    <property type="component" value="Unassembled WGS sequence"/>
</dbReference>
<evidence type="ECO:0000313" key="3">
    <source>
        <dbReference type="Proteomes" id="UP000196435"/>
    </source>
</evidence>
<dbReference type="EMBL" id="FTLG01000197">
    <property type="protein sequence ID" value="SIP74161.1"/>
    <property type="molecule type" value="Genomic_DNA"/>
</dbReference>
<evidence type="ECO:0000313" key="4">
    <source>
        <dbReference type="Proteomes" id="UP000224871"/>
    </source>
</evidence>
<reference evidence="3" key="1">
    <citation type="submission" date="2016-12" db="EMBL/GenBank/DDBJ databases">
        <authorList>
            <person name="Gaudriault S."/>
        </authorList>
    </citation>
    <scope>NUCLEOTIDE SEQUENCE [LARGE SCALE GENOMIC DNA]</scope>
    <source>
        <strain evidence="3">HGB1681 (deposited as PTA-6826 in the American Type Culture Collection)</strain>
    </source>
</reference>
<evidence type="ECO:0000313" key="2">
    <source>
        <dbReference type="EMBL" id="SIP74161.1"/>
    </source>
</evidence>
<gene>
    <name evidence="1" type="ORF">Xinn_03614</name>
    <name evidence="2" type="ORF">XIS1_540004</name>
</gene>
<dbReference type="Gene3D" id="3.30.70.2360">
    <property type="match status" value="1"/>
</dbReference>
<organism evidence="2 3">
    <name type="scientific">Xenorhabdus innexi</name>
    <dbReference type="NCBI Taxonomy" id="290109"/>
    <lineage>
        <taxon>Bacteria</taxon>
        <taxon>Pseudomonadati</taxon>
        <taxon>Pseudomonadota</taxon>
        <taxon>Gammaproteobacteria</taxon>
        <taxon>Enterobacterales</taxon>
        <taxon>Morganellaceae</taxon>
        <taxon>Xenorhabdus</taxon>
    </lineage>
</organism>
<proteinExistence type="predicted"/>
<evidence type="ECO:0008006" key="5">
    <source>
        <dbReference type="Google" id="ProtNLM"/>
    </source>
</evidence>
<keyword evidence="4" id="KW-1185">Reference proteome</keyword>
<dbReference type="GO" id="GO:0004521">
    <property type="term" value="F:RNA endonuclease activity"/>
    <property type="evidence" value="ECO:0007669"/>
    <property type="project" value="InterPro"/>
</dbReference>
<dbReference type="Pfam" id="PF11080">
    <property type="entry name" value="GhoS"/>
    <property type="match status" value="1"/>
</dbReference>